<dbReference type="SUPFAM" id="SSF56112">
    <property type="entry name" value="Protein kinase-like (PK-like)"/>
    <property type="match status" value="1"/>
</dbReference>
<evidence type="ECO:0000313" key="5">
    <source>
        <dbReference type="Proteomes" id="UP000003781"/>
    </source>
</evidence>
<evidence type="ECO:0000313" key="4">
    <source>
        <dbReference type="EMBL" id="EAZ89651.1"/>
    </source>
</evidence>
<feature type="transmembrane region" description="Helical" evidence="3">
    <location>
        <begin position="167"/>
        <end position="187"/>
    </location>
</feature>
<keyword evidence="3" id="KW-0812">Transmembrane</keyword>
<name>A3IV90_9CHRO</name>
<keyword evidence="3" id="KW-0472">Membrane</keyword>
<dbReference type="GO" id="GO:0016301">
    <property type="term" value="F:kinase activity"/>
    <property type="evidence" value="ECO:0007669"/>
    <property type="project" value="UniProtKB-KW"/>
</dbReference>
<dbReference type="Gene3D" id="1.10.510.10">
    <property type="entry name" value="Transferase(Phosphotransferase) domain 1"/>
    <property type="match status" value="1"/>
</dbReference>
<dbReference type="EMBL" id="AAXW01000040">
    <property type="protein sequence ID" value="EAZ89651.1"/>
    <property type="molecule type" value="Genomic_DNA"/>
</dbReference>
<keyword evidence="1" id="KW-0175">Coiled coil</keyword>
<feature type="region of interest" description="Disordered" evidence="2">
    <location>
        <begin position="125"/>
        <end position="159"/>
    </location>
</feature>
<dbReference type="AlphaFoldDB" id="A3IV90"/>
<keyword evidence="4" id="KW-0808">Transferase</keyword>
<keyword evidence="4" id="KW-0418">Kinase</keyword>
<evidence type="ECO:0000256" key="2">
    <source>
        <dbReference type="SAM" id="MobiDB-lite"/>
    </source>
</evidence>
<evidence type="ECO:0000256" key="1">
    <source>
        <dbReference type="SAM" id="Coils"/>
    </source>
</evidence>
<sequence length="224" mass="24655">MGKVRRSSGSVISSVIIGTRGFMSPEQSVGRPIFSSDLYALGFTLIYALTNKLPVEFQPDPKTGDLDWKKSIPNLDPTLEKVLDKAIKDDRSHRYTTADEMYQDLHSSQPKKSIKTTEIAGNGLDYHQNIQPPTPPLPTTVIDPTPPINTSNSVSNESQKQGNFKKVSLFFLGGIIVLGVAIGSYFVTNMLTELKAAIDSNNQTIAELEDTVQEKDNQIEQLEA</sequence>
<organism evidence="4 5">
    <name type="scientific">Crocosphaera chwakensis CCY0110</name>
    <dbReference type="NCBI Taxonomy" id="391612"/>
    <lineage>
        <taxon>Bacteria</taxon>
        <taxon>Bacillati</taxon>
        <taxon>Cyanobacteriota</taxon>
        <taxon>Cyanophyceae</taxon>
        <taxon>Oscillatoriophycideae</taxon>
        <taxon>Chroococcales</taxon>
        <taxon>Aphanothecaceae</taxon>
        <taxon>Crocosphaera</taxon>
        <taxon>Crocosphaera chwakensis</taxon>
    </lineage>
</organism>
<proteinExistence type="predicted"/>
<keyword evidence="3" id="KW-1133">Transmembrane helix</keyword>
<feature type="non-terminal residue" evidence="4">
    <location>
        <position position="224"/>
    </location>
</feature>
<comment type="caution">
    <text evidence="4">The sequence shown here is derived from an EMBL/GenBank/DDBJ whole genome shotgun (WGS) entry which is preliminary data.</text>
</comment>
<feature type="coiled-coil region" evidence="1">
    <location>
        <begin position="191"/>
        <end position="218"/>
    </location>
</feature>
<reference evidence="4 5" key="1">
    <citation type="submission" date="2007-03" db="EMBL/GenBank/DDBJ databases">
        <authorList>
            <person name="Stal L."/>
            <person name="Ferriera S."/>
            <person name="Johnson J."/>
            <person name="Kravitz S."/>
            <person name="Beeson K."/>
            <person name="Sutton G."/>
            <person name="Rogers Y.-H."/>
            <person name="Friedman R."/>
            <person name="Frazier M."/>
            <person name="Venter J.C."/>
        </authorList>
    </citation>
    <scope>NUCLEOTIDE SEQUENCE [LARGE SCALE GENOMIC DNA]</scope>
    <source>
        <strain evidence="4 5">CCY0110</strain>
    </source>
</reference>
<dbReference type="InterPro" id="IPR011009">
    <property type="entry name" value="Kinase-like_dom_sf"/>
</dbReference>
<dbReference type="Proteomes" id="UP000003781">
    <property type="component" value="Unassembled WGS sequence"/>
</dbReference>
<protein>
    <submittedName>
        <fullName evidence="4">Eukaryotic protein kinase</fullName>
    </submittedName>
</protein>
<feature type="compositionally biased region" description="Polar residues" evidence="2">
    <location>
        <begin position="148"/>
        <end position="159"/>
    </location>
</feature>
<accession>A3IV90</accession>
<evidence type="ECO:0000256" key="3">
    <source>
        <dbReference type="SAM" id="Phobius"/>
    </source>
</evidence>
<keyword evidence="5" id="KW-1185">Reference proteome</keyword>
<dbReference type="eggNOG" id="COG0515">
    <property type="taxonomic scope" value="Bacteria"/>
</dbReference>
<gene>
    <name evidence="4" type="ORF">CY0110_24501</name>
</gene>